<evidence type="ECO:0000256" key="7">
    <source>
        <dbReference type="ARBA" id="ARBA00038093"/>
    </source>
</evidence>
<dbReference type="EC" id="3.1.-.-" evidence="8"/>
<evidence type="ECO:0000256" key="1">
    <source>
        <dbReference type="ARBA" id="ARBA00001946"/>
    </source>
</evidence>
<dbReference type="InterPro" id="IPR050556">
    <property type="entry name" value="Type_II_TA_system_RNase"/>
</dbReference>
<accession>H9UG99</accession>
<keyword evidence="6 8" id="KW-0460">Magnesium</keyword>
<dbReference type="KEGG" id="sfc:Spiaf_0438"/>
<evidence type="ECO:0000256" key="8">
    <source>
        <dbReference type="HAMAP-Rule" id="MF_00265"/>
    </source>
</evidence>
<name>H9UG99_SPIAZ</name>
<dbReference type="InterPro" id="IPR002716">
    <property type="entry name" value="PIN_dom"/>
</dbReference>
<evidence type="ECO:0000259" key="9">
    <source>
        <dbReference type="Pfam" id="PF01850"/>
    </source>
</evidence>
<reference evidence="11" key="1">
    <citation type="journal article" date="2013" name="Stand. Genomic Sci.">
        <title>Complete genome sequence of the halophilic bacterium Spirochaeta africana type strain (Z-7692(T)) from the alkaline Lake Magadi in the East African Rift.</title>
        <authorList>
            <person name="Liolos K."/>
            <person name="Abt B."/>
            <person name="Scheuner C."/>
            <person name="Teshima H."/>
            <person name="Held B."/>
            <person name="Lapidus A."/>
            <person name="Nolan M."/>
            <person name="Lucas S."/>
            <person name="Deshpande S."/>
            <person name="Cheng J.F."/>
            <person name="Tapia R."/>
            <person name="Goodwin L.A."/>
            <person name="Pitluck S."/>
            <person name="Pagani I."/>
            <person name="Ivanova N."/>
            <person name="Mavromatis K."/>
            <person name="Mikhailova N."/>
            <person name="Huntemann M."/>
            <person name="Pati A."/>
            <person name="Chen A."/>
            <person name="Palaniappan K."/>
            <person name="Land M."/>
            <person name="Rohde M."/>
            <person name="Tindall B.J."/>
            <person name="Detter J.C."/>
            <person name="Goker M."/>
            <person name="Bristow J."/>
            <person name="Eisen J.A."/>
            <person name="Markowitz V."/>
            <person name="Hugenholtz P."/>
            <person name="Woyke T."/>
            <person name="Klenk H.P."/>
            <person name="Kyrpides N.C."/>
        </authorList>
    </citation>
    <scope>NUCLEOTIDE SEQUENCE</scope>
    <source>
        <strain evidence="11">ATCC 700263 / DSM 8902 / Z-7692</strain>
    </source>
</reference>
<dbReference type="InterPro" id="IPR029060">
    <property type="entry name" value="PIN-like_dom_sf"/>
</dbReference>
<keyword evidence="5 8" id="KW-0378">Hydrolase</keyword>
<dbReference type="EMBL" id="CP003282">
    <property type="protein sequence ID" value="AFG36542.1"/>
    <property type="molecule type" value="Genomic_DNA"/>
</dbReference>
<keyword evidence="2 8" id="KW-1277">Toxin-antitoxin system</keyword>
<evidence type="ECO:0000256" key="4">
    <source>
        <dbReference type="ARBA" id="ARBA00022723"/>
    </source>
</evidence>
<comment type="function">
    <text evidence="8">Toxic component of a toxin-antitoxin (TA) system. An RNase.</text>
</comment>
<dbReference type="GO" id="GO:0090729">
    <property type="term" value="F:toxin activity"/>
    <property type="evidence" value="ECO:0007669"/>
    <property type="project" value="UniProtKB-KW"/>
</dbReference>
<sequence>MFVLDTNVLSELMRANPDPGVMQRIGSLPPAHTFITTITSAEILYGLDEMPEGERKILLISAAAELLHSDFSGRILSFDTPAAVEYASIVGTRRRSGRPIAMADAIIAAICRSRDAELLTRNTRDFGATGIRLSNPFIAE</sequence>
<dbReference type="PANTHER" id="PTHR33653">
    <property type="entry name" value="RIBONUCLEASE VAPC2"/>
    <property type="match status" value="1"/>
</dbReference>
<dbReference type="PANTHER" id="PTHR33653:SF1">
    <property type="entry name" value="RIBONUCLEASE VAPC2"/>
    <property type="match status" value="1"/>
</dbReference>
<evidence type="ECO:0000256" key="3">
    <source>
        <dbReference type="ARBA" id="ARBA00022722"/>
    </source>
</evidence>
<dbReference type="HAMAP" id="MF_00265">
    <property type="entry name" value="VapC_Nob1"/>
    <property type="match status" value="1"/>
</dbReference>
<dbReference type="GO" id="GO:0000287">
    <property type="term" value="F:magnesium ion binding"/>
    <property type="evidence" value="ECO:0007669"/>
    <property type="project" value="UniProtKB-UniRule"/>
</dbReference>
<dbReference type="STRING" id="889378.Spiaf_0438"/>
<proteinExistence type="inferred from homology"/>
<protein>
    <recommendedName>
        <fullName evidence="8">Ribonuclease VapC</fullName>
        <shortName evidence="8">RNase VapC</shortName>
        <ecNumber evidence="8">3.1.-.-</ecNumber>
    </recommendedName>
    <alternativeName>
        <fullName evidence="8">Toxin VapC</fullName>
    </alternativeName>
</protein>
<dbReference type="AlphaFoldDB" id="H9UG99"/>
<dbReference type="GO" id="GO:0004540">
    <property type="term" value="F:RNA nuclease activity"/>
    <property type="evidence" value="ECO:0007669"/>
    <property type="project" value="InterPro"/>
</dbReference>
<dbReference type="InterPro" id="IPR022907">
    <property type="entry name" value="VapC_family"/>
</dbReference>
<dbReference type="Pfam" id="PF01850">
    <property type="entry name" value="PIN"/>
    <property type="match status" value="1"/>
</dbReference>
<keyword evidence="4 8" id="KW-0479">Metal-binding</keyword>
<dbReference type="SUPFAM" id="SSF88723">
    <property type="entry name" value="PIN domain-like"/>
    <property type="match status" value="1"/>
</dbReference>
<dbReference type="HOGENOM" id="CLU_118482_8_2_12"/>
<dbReference type="PATRIC" id="fig|889378.3.peg.446"/>
<comment type="similarity">
    <text evidence="7 8">Belongs to the PINc/VapC protein family.</text>
</comment>
<organism evidence="10 11">
    <name type="scientific">Spirochaeta africana (strain ATCC 700263 / DSM 8902 / Z-7692)</name>
    <dbReference type="NCBI Taxonomy" id="889378"/>
    <lineage>
        <taxon>Bacteria</taxon>
        <taxon>Pseudomonadati</taxon>
        <taxon>Spirochaetota</taxon>
        <taxon>Spirochaetia</taxon>
        <taxon>Spirochaetales</taxon>
        <taxon>Spirochaetaceae</taxon>
        <taxon>Spirochaeta</taxon>
    </lineage>
</organism>
<gene>
    <name evidence="8" type="primary">vapC</name>
    <name evidence="10" type="ordered locus">Spiaf_0438</name>
</gene>
<dbReference type="eggNOG" id="COG1487">
    <property type="taxonomic scope" value="Bacteria"/>
</dbReference>
<dbReference type="Gene3D" id="3.40.50.1010">
    <property type="entry name" value="5'-nuclease"/>
    <property type="match status" value="1"/>
</dbReference>
<feature type="binding site" evidence="8">
    <location>
        <position position="104"/>
    </location>
    <ligand>
        <name>Mg(2+)</name>
        <dbReference type="ChEBI" id="CHEBI:18420"/>
    </ligand>
</feature>
<keyword evidence="3 8" id="KW-0540">Nuclease</keyword>
<dbReference type="Proteomes" id="UP000007383">
    <property type="component" value="Chromosome"/>
</dbReference>
<dbReference type="RefSeq" id="WP_014454539.1">
    <property type="nucleotide sequence ID" value="NC_017098.1"/>
</dbReference>
<keyword evidence="8" id="KW-0800">Toxin</keyword>
<feature type="domain" description="PIN" evidence="9">
    <location>
        <begin position="3"/>
        <end position="126"/>
    </location>
</feature>
<dbReference type="OrthoDB" id="9815354at2"/>
<dbReference type="CDD" id="cd18731">
    <property type="entry name" value="PIN_NgFitB-like"/>
    <property type="match status" value="1"/>
</dbReference>
<evidence type="ECO:0000313" key="11">
    <source>
        <dbReference type="Proteomes" id="UP000007383"/>
    </source>
</evidence>
<comment type="cofactor">
    <cofactor evidence="1 8">
        <name>Mg(2+)</name>
        <dbReference type="ChEBI" id="CHEBI:18420"/>
    </cofactor>
</comment>
<keyword evidence="11" id="KW-1185">Reference proteome</keyword>
<evidence type="ECO:0000256" key="6">
    <source>
        <dbReference type="ARBA" id="ARBA00022842"/>
    </source>
</evidence>
<feature type="binding site" evidence="8">
    <location>
        <position position="5"/>
    </location>
    <ligand>
        <name>Mg(2+)</name>
        <dbReference type="ChEBI" id="CHEBI:18420"/>
    </ligand>
</feature>
<dbReference type="GO" id="GO:0016787">
    <property type="term" value="F:hydrolase activity"/>
    <property type="evidence" value="ECO:0007669"/>
    <property type="project" value="UniProtKB-KW"/>
</dbReference>
<evidence type="ECO:0000256" key="2">
    <source>
        <dbReference type="ARBA" id="ARBA00022649"/>
    </source>
</evidence>
<evidence type="ECO:0000256" key="5">
    <source>
        <dbReference type="ARBA" id="ARBA00022801"/>
    </source>
</evidence>
<evidence type="ECO:0000313" key="10">
    <source>
        <dbReference type="EMBL" id="AFG36542.1"/>
    </source>
</evidence>